<dbReference type="KEGG" id="dtn:DTL3_1043"/>
<dbReference type="HOGENOM" id="CLU_044992_0_0_0"/>
<name>A0A0C7NR94_DEFTU</name>
<reference evidence="3" key="1">
    <citation type="submission" date="2014-11" db="EMBL/GenBank/DDBJ databases">
        <authorList>
            <person name="Wibberg D."/>
        </authorList>
    </citation>
    <scope>NUCLEOTIDE SEQUENCE [LARGE SCALE GENOMIC DNA]</scope>
    <source>
        <strain evidence="3">L3</strain>
    </source>
</reference>
<dbReference type="EMBL" id="LN824141">
    <property type="protein sequence ID" value="CEP78347.1"/>
    <property type="molecule type" value="Genomic_DNA"/>
</dbReference>
<proteinExistence type="predicted"/>
<dbReference type="SMART" id="SM00460">
    <property type="entry name" value="TGc"/>
    <property type="match status" value="1"/>
</dbReference>
<dbReference type="AlphaFoldDB" id="A0A0C7NR94"/>
<protein>
    <submittedName>
        <fullName evidence="2">Transglutaminase domain-containing protein</fullName>
    </submittedName>
</protein>
<feature type="domain" description="Transglutaminase-like" evidence="1">
    <location>
        <begin position="312"/>
        <end position="373"/>
    </location>
</feature>
<dbReference type="PANTHER" id="PTHR38339:SF1">
    <property type="entry name" value="TRANSGLUTAMINASE-LIKE DOMAIN-CONTAINING PROTEIN"/>
    <property type="match status" value="1"/>
</dbReference>
<accession>A0A0C7NR94</accession>
<dbReference type="InterPro" id="IPR002931">
    <property type="entry name" value="Transglutaminase-like"/>
</dbReference>
<evidence type="ECO:0000259" key="1">
    <source>
        <dbReference type="SMART" id="SM00460"/>
    </source>
</evidence>
<organism evidence="2 3">
    <name type="scientific">Defluviitoga tunisiensis</name>
    <dbReference type="NCBI Taxonomy" id="1006576"/>
    <lineage>
        <taxon>Bacteria</taxon>
        <taxon>Thermotogati</taxon>
        <taxon>Thermotogota</taxon>
        <taxon>Thermotogae</taxon>
        <taxon>Petrotogales</taxon>
        <taxon>Petrotogaceae</taxon>
        <taxon>Defluviitoga</taxon>
    </lineage>
</organism>
<evidence type="ECO:0000313" key="3">
    <source>
        <dbReference type="Proteomes" id="UP000032809"/>
    </source>
</evidence>
<dbReference type="PATRIC" id="fig|1006576.9.peg.1035"/>
<dbReference type="SUPFAM" id="SSF54001">
    <property type="entry name" value="Cysteine proteinases"/>
    <property type="match status" value="1"/>
</dbReference>
<keyword evidence="3" id="KW-1185">Reference proteome</keyword>
<dbReference type="PANTHER" id="PTHR38339">
    <property type="entry name" value="TRANSGLUTAMINASE DOMAIN PROTEIN"/>
    <property type="match status" value="1"/>
</dbReference>
<dbReference type="OrthoDB" id="9804872at2"/>
<sequence>MNNLDFLIADLPEDVNNLICFGEFQKAVRLIDIYLDRNISNTLKQRLNFEKYRIDVLKNEYIYTFEEALELAQEKIEGFTRQDLEDLKDQRYADWIFIEGREMFSKRFLDNIIKVHPTIKERLRIKEIEDEEERDFLDNAIKEIIEKGEKSYFIHLKTGIKMKSEHARINETVRVHLPIPQKAQQIANINILNTSHTAKFISPETYPQRTIFFEEQLKENENFTVEYSYENHVKYVNPDFNKVLKRQPKFHTNEWLPQIKFSPFLVDLAREIVKEEVNPLLKARKIYDYITQNVQYSYVRPYVSIVNIPEYAAYNLKGDCGVQALLFITLCRIVGIPAKWQSGLYVTPYGVGPHDWAQFYIEPYGWLFADLSFGGSAYRAKNERRWNFYFGNLDPFRMVANSEFHYDLLPQKKFLRSDPYDNQVGEVEYLDKGFSRNEFDVIMDIIDVHEI</sequence>
<dbReference type="Gene3D" id="3.10.620.30">
    <property type="match status" value="1"/>
</dbReference>
<gene>
    <name evidence="2" type="ORF">DTL3_1043</name>
</gene>
<dbReference type="RefSeq" id="WP_052670390.1">
    <property type="nucleotide sequence ID" value="NZ_LN824141.1"/>
</dbReference>
<dbReference type="Pfam" id="PF01841">
    <property type="entry name" value="Transglut_core"/>
    <property type="match status" value="1"/>
</dbReference>
<dbReference type="InterPro" id="IPR038765">
    <property type="entry name" value="Papain-like_cys_pep_sf"/>
</dbReference>
<dbReference type="STRING" id="1006576.DTL3_1043"/>
<evidence type="ECO:0000313" key="2">
    <source>
        <dbReference type="EMBL" id="CEP78347.1"/>
    </source>
</evidence>
<dbReference type="Proteomes" id="UP000032809">
    <property type="component" value="Chromosome I"/>
</dbReference>